<dbReference type="EMBL" id="JAFEVO010000001">
    <property type="protein sequence ID" value="MBS3180926.1"/>
    <property type="molecule type" value="Genomic_DNA"/>
</dbReference>
<evidence type="ECO:0000259" key="2">
    <source>
        <dbReference type="Pfam" id="PF02481"/>
    </source>
</evidence>
<accession>A0ABS5M1S7</accession>
<comment type="caution">
    <text evidence="3">The sequence shown here is derived from an EMBL/GenBank/DDBJ whole genome shotgun (WGS) entry which is preliminary data.</text>
</comment>
<dbReference type="NCBIfam" id="TIGR00732">
    <property type="entry name" value="dprA"/>
    <property type="match status" value="1"/>
</dbReference>
<gene>
    <name evidence="3" type="primary">dprA</name>
    <name evidence="3" type="ORF">JSQ98_01705</name>
</gene>
<evidence type="ECO:0000256" key="1">
    <source>
        <dbReference type="ARBA" id="ARBA00006525"/>
    </source>
</evidence>
<dbReference type="PANTHER" id="PTHR43022:SF1">
    <property type="entry name" value="PROTEIN SMF"/>
    <property type="match status" value="1"/>
</dbReference>
<comment type="similarity">
    <text evidence="1">Belongs to the DprA/Smf family.</text>
</comment>
<dbReference type="PANTHER" id="PTHR43022">
    <property type="entry name" value="PROTEIN SMF"/>
    <property type="match status" value="1"/>
</dbReference>
<protein>
    <submittedName>
        <fullName evidence="3">DNA-processing protein DprA</fullName>
    </submittedName>
</protein>
<dbReference type="Pfam" id="PF02481">
    <property type="entry name" value="DNA_processg_A"/>
    <property type="match status" value="1"/>
</dbReference>
<dbReference type="Gene3D" id="3.40.50.450">
    <property type="match status" value="1"/>
</dbReference>
<evidence type="ECO:0000313" key="3">
    <source>
        <dbReference type="EMBL" id="MBS3180926.1"/>
    </source>
</evidence>
<feature type="domain" description="Smf/DprA SLOG" evidence="2">
    <location>
        <begin position="134"/>
        <end position="344"/>
    </location>
</feature>
<name>A0ABS5M1S7_9MICO</name>
<organism evidence="3 4">
    <name type="scientific">Leucobacter manosquensis</name>
    <dbReference type="NCBI Taxonomy" id="2810611"/>
    <lineage>
        <taxon>Bacteria</taxon>
        <taxon>Bacillati</taxon>
        <taxon>Actinomycetota</taxon>
        <taxon>Actinomycetes</taxon>
        <taxon>Micrococcales</taxon>
        <taxon>Microbacteriaceae</taxon>
        <taxon>Leucobacter</taxon>
    </lineage>
</organism>
<dbReference type="SUPFAM" id="SSF102405">
    <property type="entry name" value="MCP/YpsA-like"/>
    <property type="match status" value="1"/>
</dbReference>
<proteinExistence type="inferred from homology"/>
<dbReference type="InterPro" id="IPR003488">
    <property type="entry name" value="DprA"/>
</dbReference>
<evidence type="ECO:0000313" key="4">
    <source>
        <dbReference type="Proteomes" id="UP000811492"/>
    </source>
</evidence>
<reference evidence="3 4" key="1">
    <citation type="submission" date="2021-02" db="EMBL/GenBank/DDBJ databases">
        <title>Draft genome and description of Leucobacter sp nov strain Marseille-Q4368.</title>
        <authorList>
            <person name="Boxberger M."/>
            <person name="La Scola B."/>
        </authorList>
    </citation>
    <scope>NUCLEOTIDE SEQUENCE [LARGE SCALE GENOMIC DNA]</scope>
    <source>
        <strain evidence="3 4">Marseille-Q4368</strain>
    </source>
</reference>
<keyword evidence="4" id="KW-1185">Reference proteome</keyword>
<sequence>MNASKSCVRAGVEERSALAGLAPDQDLNGDRPSETDGGTVAISDVLFARVVWSRLIEPGDAVAGALIGALGAPSALDMLAATDAQQQLGRAMRESGVVLPPRTLSAAVARWRPRLDRGATLTDLDRALAAGLRLVAPESPLWPSALNDLGAHAPQLLWMRGDATVLAHPSLAVVGARACTGYGTSVTAELADAAGTAGLAIVSGAAYGIDAVAHRAALATGSATIAILAGGADRAYPAAHASLLDRIADGGAVCSEMVPGAAPTRWRFLQRNRSIAALAGATLVTEAGTRSGSLNTAGHAAELGRSLGAVPGPVTSATSAGCHRLIREYGATLVSNARELREFLGLGDAASELLSALAGRQSAAHRRVLDALPLRGSRSAEDVALAAGLTVEEVRGVIAELEMLECVARAEDAPGGQRWRLLRRE</sequence>
<dbReference type="RefSeq" id="WP_211648084.1">
    <property type="nucleotide sequence ID" value="NZ_JAFEVO010000001.1"/>
</dbReference>
<dbReference type="Proteomes" id="UP000811492">
    <property type="component" value="Unassembled WGS sequence"/>
</dbReference>
<dbReference type="InterPro" id="IPR057666">
    <property type="entry name" value="DrpA_SLOG"/>
</dbReference>